<dbReference type="OrthoDB" id="3159957at2759"/>
<gene>
    <name evidence="2" type="ORF">M404DRAFT_31890</name>
</gene>
<feature type="transmembrane region" description="Helical" evidence="1">
    <location>
        <begin position="58"/>
        <end position="91"/>
    </location>
</feature>
<dbReference type="STRING" id="870435.A0A0C3ILK9"/>
<reference evidence="3" key="2">
    <citation type="submission" date="2015-01" db="EMBL/GenBank/DDBJ databases">
        <title>Evolutionary Origins and Diversification of the Mycorrhizal Mutualists.</title>
        <authorList>
            <consortium name="DOE Joint Genome Institute"/>
            <consortium name="Mycorrhizal Genomics Consortium"/>
            <person name="Kohler A."/>
            <person name="Kuo A."/>
            <person name="Nagy L.G."/>
            <person name="Floudas D."/>
            <person name="Copeland A."/>
            <person name="Barry K.W."/>
            <person name="Cichocki N."/>
            <person name="Veneault-Fourrey C."/>
            <person name="LaButti K."/>
            <person name="Lindquist E.A."/>
            <person name="Lipzen A."/>
            <person name="Lundell T."/>
            <person name="Morin E."/>
            <person name="Murat C."/>
            <person name="Riley R."/>
            <person name="Ohm R."/>
            <person name="Sun H."/>
            <person name="Tunlid A."/>
            <person name="Henrissat B."/>
            <person name="Grigoriev I.V."/>
            <person name="Hibbett D.S."/>
            <person name="Martin F."/>
        </authorList>
    </citation>
    <scope>NUCLEOTIDE SEQUENCE [LARGE SCALE GENOMIC DNA]</scope>
    <source>
        <strain evidence="3">Marx 270</strain>
    </source>
</reference>
<keyword evidence="1" id="KW-1133">Transmembrane helix</keyword>
<proteinExistence type="predicted"/>
<feature type="transmembrane region" description="Helical" evidence="1">
    <location>
        <begin position="103"/>
        <end position="130"/>
    </location>
</feature>
<dbReference type="EMBL" id="KN832023">
    <property type="protein sequence ID" value="KIN97822.1"/>
    <property type="molecule type" value="Genomic_DNA"/>
</dbReference>
<dbReference type="Pfam" id="PF16015">
    <property type="entry name" value="Promethin"/>
    <property type="match status" value="1"/>
</dbReference>
<sequence length="192" mass="21533">MADRKRGEQKDVDESLSTYFERCTELVRQYADVIEQNYARPAIAIGIRKFEEKPIMMTFITVLSILAILPILSFIGISIFIISSIVFVAAASAITASLVTESIIVSIGICTLCSLVLVAVFATTFLLSLYSVFRFVLLVRSNGRSGFTEWVMETRQNLLLRRRVEEECEGPNWPDITGVQHHIPDHASLTDD</sequence>
<evidence type="ECO:0000313" key="2">
    <source>
        <dbReference type="EMBL" id="KIN97822.1"/>
    </source>
</evidence>
<name>A0A0C3ILK9_PISTI</name>
<dbReference type="HOGENOM" id="CLU_107238_0_0_1"/>
<keyword evidence="1" id="KW-0812">Transmembrane</keyword>
<dbReference type="InParanoid" id="A0A0C3ILK9"/>
<organism evidence="2 3">
    <name type="scientific">Pisolithus tinctorius Marx 270</name>
    <dbReference type="NCBI Taxonomy" id="870435"/>
    <lineage>
        <taxon>Eukaryota</taxon>
        <taxon>Fungi</taxon>
        <taxon>Dikarya</taxon>
        <taxon>Basidiomycota</taxon>
        <taxon>Agaricomycotina</taxon>
        <taxon>Agaricomycetes</taxon>
        <taxon>Agaricomycetidae</taxon>
        <taxon>Boletales</taxon>
        <taxon>Sclerodermatineae</taxon>
        <taxon>Pisolithaceae</taxon>
        <taxon>Pisolithus</taxon>
    </lineage>
</organism>
<reference evidence="2 3" key="1">
    <citation type="submission" date="2014-04" db="EMBL/GenBank/DDBJ databases">
        <authorList>
            <consortium name="DOE Joint Genome Institute"/>
            <person name="Kuo A."/>
            <person name="Kohler A."/>
            <person name="Costa M.D."/>
            <person name="Nagy L.G."/>
            <person name="Floudas D."/>
            <person name="Copeland A."/>
            <person name="Barry K.W."/>
            <person name="Cichocki N."/>
            <person name="Veneault-Fourrey C."/>
            <person name="LaButti K."/>
            <person name="Lindquist E.A."/>
            <person name="Lipzen A."/>
            <person name="Lundell T."/>
            <person name="Morin E."/>
            <person name="Murat C."/>
            <person name="Sun H."/>
            <person name="Tunlid A."/>
            <person name="Henrissat B."/>
            <person name="Grigoriev I.V."/>
            <person name="Hibbett D.S."/>
            <person name="Martin F."/>
            <person name="Nordberg H.P."/>
            <person name="Cantor M.N."/>
            <person name="Hua S.X."/>
        </authorList>
    </citation>
    <scope>NUCLEOTIDE SEQUENCE [LARGE SCALE GENOMIC DNA]</scope>
    <source>
        <strain evidence="2 3">Marx 270</strain>
    </source>
</reference>
<dbReference type="Proteomes" id="UP000054217">
    <property type="component" value="Unassembled WGS sequence"/>
</dbReference>
<evidence type="ECO:0000313" key="3">
    <source>
        <dbReference type="Proteomes" id="UP000054217"/>
    </source>
</evidence>
<dbReference type="AlphaFoldDB" id="A0A0C3ILK9"/>
<keyword evidence="3" id="KW-1185">Reference proteome</keyword>
<evidence type="ECO:0000256" key="1">
    <source>
        <dbReference type="SAM" id="Phobius"/>
    </source>
</evidence>
<keyword evidence="1" id="KW-0472">Membrane</keyword>
<protein>
    <submittedName>
        <fullName evidence="2">Uncharacterized protein</fullName>
    </submittedName>
</protein>
<accession>A0A0C3ILK9</accession>